<dbReference type="NCBIfam" id="TIGR04183">
    <property type="entry name" value="Por_Secre_tail"/>
    <property type="match status" value="1"/>
</dbReference>
<protein>
    <recommendedName>
        <fullName evidence="1">Secretion system C-terminal sorting domain-containing protein</fullName>
    </recommendedName>
</protein>
<dbReference type="InterPro" id="IPR026444">
    <property type="entry name" value="Secre_tail"/>
</dbReference>
<sequence>MNRISVTEQAWEVVEEDYLGLSELDLTDLQFQAFRNAQGQESFWLAGTDTMNLSLVKKLFYTTQSNLQNLQETNVSGITPRPLDHFEFFSFENQDYALLARQTGELILFGVNFLNALPQLSLLERNFLGFQDNPSSRNLNVHVVAGQRPSLYAVDQRGGVLYISDFMDSAVREEVLVRIGEEFRPTRLGRNTWVSSIPDAFGSDYDLLLGTTAGGLIYLKTSESVDGPSSEEFLVKVFPNPTDGPIRVIANQSAVVQLVNSLGQVLLDDIEIQANREVELQSNALASGVYFLSFRVEKGAVYSKKVIVR</sequence>
<feature type="domain" description="Secretion system C-terminal sorting" evidence="1">
    <location>
        <begin position="237"/>
        <end position="308"/>
    </location>
</feature>
<dbReference type="RefSeq" id="WP_014772182.1">
    <property type="nucleotide sequence ID" value="NC_018010.1"/>
</dbReference>
<dbReference type="Pfam" id="PF18962">
    <property type="entry name" value="Por_Secre_tail"/>
    <property type="match status" value="1"/>
</dbReference>
<name>I3Z4M9_BELBD</name>
<organism evidence="2 3">
    <name type="scientific">Belliella baltica (strain DSM 15883 / CIP 108006 / LMG 21964 / BA134)</name>
    <dbReference type="NCBI Taxonomy" id="866536"/>
    <lineage>
        <taxon>Bacteria</taxon>
        <taxon>Pseudomonadati</taxon>
        <taxon>Bacteroidota</taxon>
        <taxon>Cytophagia</taxon>
        <taxon>Cytophagales</taxon>
        <taxon>Cyclobacteriaceae</taxon>
        <taxon>Belliella</taxon>
    </lineage>
</organism>
<evidence type="ECO:0000313" key="3">
    <source>
        <dbReference type="Proteomes" id="UP000006050"/>
    </source>
</evidence>
<dbReference type="Proteomes" id="UP000006050">
    <property type="component" value="Chromosome"/>
</dbReference>
<dbReference type="KEGG" id="bbd:Belba_1590"/>
<accession>I3Z4M9</accession>
<dbReference type="HOGENOM" id="CLU_899143_0_0_10"/>
<evidence type="ECO:0000259" key="1">
    <source>
        <dbReference type="Pfam" id="PF18962"/>
    </source>
</evidence>
<reference evidence="3" key="1">
    <citation type="submission" date="2012-06" db="EMBL/GenBank/DDBJ databases">
        <title>The complete genome of Belliella baltica DSM 15883.</title>
        <authorList>
            <person name="Lucas S."/>
            <person name="Copeland A."/>
            <person name="Lapidus A."/>
            <person name="Goodwin L."/>
            <person name="Pitluck S."/>
            <person name="Peters L."/>
            <person name="Mikhailova N."/>
            <person name="Davenport K."/>
            <person name="Kyrpides N."/>
            <person name="Mavromatis K."/>
            <person name="Pagani I."/>
            <person name="Ivanova N."/>
            <person name="Ovchinnikova G."/>
            <person name="Zeytun A."/>
            <person name="Detter J.C."/>
            <person name="Han C."/>
            <person name="Land M."/>
            <person name="Hauser L."/>
            <person name="Markowitz V."/>
            <person name="Cheng J.-F."/>
            <person name="Hugenholtz P."/>
            <person name="Woyke T."/>
            <person name="Wu D."/>
            <person name="Tindall B."/>
            <person name="Pomrenke H."/>
            <person name="Brambilla E."/>
            <person name="Klenk H.-P."/>
            <person name="Eisen J.A."/>
        </authorList>
    </citation>
    <scope>NUCLEOTIDE SEQUENCE [LARGE SCALE GENOMIC DNA]</scope>
    <source>
        <strain evidence="3">DSM 15883 / CIP 108006 / LMG 21964 / BA134</strain>
    </source>
</reference>
<gene>
    <name evidence="2" type="ordered locus">Belba_1590</name>
</gene>
<dbReference type="EMBL" id="CP003281">
    <property type="protein sequence ID" value="AFL84197.1"/>
    <property type="molecule type" value="Genomic_DNA"/>
</dbReference>
<dbReference type="eggNOG" id="ENOG503296A">
    <property type="taxonomic scope" value="Bacteria"/>
</dbReference>
<dbReference type="PATRIC" id="fig|866536.3.peg.1651"/>
<dbReference type="STRING" id="866536.Belba_1590"/>
<evidence type="ECO:0000313" key="2">
    <source>
        <dbReference type="EMBL" id="AFL84197.1"/>
    </source>
</evidence>
<proteinExistence type="predicted"/>
<keyword evidence="3" id="KW-1185">Reference proteome</keyword>
<dbReference type="AlphaFoldDB" id="I3Z4M9"/>